<evidence type="ECO:0000313" key="2">
    <source>
        <dbReference type="EMBL" id="USR90750.1"/>
    </source>
</evidence>
<dbReference type="InterPro" id="IPR052026">
    <property type="entry name" value="ExeA_AAA_ATPase_DNA-bind"/>
</dbReference>
<dbReference type="PANTHER" id="PTHR35894">
    <property type="entry name" value="GENERAL SECRETION PATHWAY PROTEIN A-RELATED"/>
    <property type="match status" value="1"/>
</dbReference>
<accession>A0ABY5ANG7</accession>
<dbReference type="PANTHER" id="PTHR35894:SF1">
    <property type="entry name" value="PHOSPHORIBULOKINASE _ URIDINE KINASE FAMILY"/>
    <property type="match status" value="1"/>
</dbReference>
<dbReference type="InterPro" id="IPR011646">
    <property type="entry name" value="KAP_P-loop"/>
</dbReference>
<dbReference type="RefSeq" id="WP_252662774.1">
    <property type="nucleotide sequence ID" value="NZ_CP098611.1"/>
</dbReference>
<dbReference type="Proteomes" id="UP001056708">
    <property type="component" value="Chromosome"/>
</dbReference>
<sequence length="413" mass="46842">MSILGPYQSTLRRWGLRRNPFKPTPPDEVAKLATIFYGRESEIKTAIPALYEGRNILIRGPWGIGKTSLILRLLDCLQQEVAQLDEKMLVLYLDQVLGESPNDFYRALLLVVAEHLAKETENVNAKAIWENLSGRIGLSSKTKVEGRVNFAFASLAGTRESNSPTNIDNPYNLLISILDEAQESFDRIVLAVDDLDKKDVIVIQEILEGSLDLFRRGDNRAFLMTGRGFTDVQEASLKALGIFSENFTLQPMTSEGLYQVAINYLNLERHETREDAYPFTDEVLKQIVVYAQGTPRQLTSICEKVLREGATRGCEQLDQANFMPIWSELRRQVSYELSPQLRQLLYVAQEAGGIHEDIDDRYLDQLGVYTFVQLLPMLKTLEMSDAVIRTEDQTGYRYLPSQLYLPESETESG</sequence>
<dbReference type="InterPro" id="IPR027417">
    <property type="entry name" value="P-loop_NTPase"/>
</dbReference>
<evidence type="ECO:0000259" key="1">
    <source>
        <dbReference type="Pfam" id="PF07693"/>
    </source>
</evidence>
<proteinExistence type="predicted"/>
<evidence type="ECO:0000313" key="3">
    <source>
        <dbReference type="Proteomes" id="UP001056708"/>
    </source>
</evidence>
<gene>
    <name evidence="2" type="ORF">NEA10_18310</name>
</gene>
<keyword evidence="3" id="KW-1185">Reference proteome</keyword>
<dbReference type="EMBL" id="CP098611">
    <property type="protein sequence ID" value="USR90750.1"/>
    <property type="molecule type" value="Genomic_DNA"/>
</dbReference>
<protein>
    <submittedName>
        <fullName evidence="2">KAP family NTPase</fullName>
    </submittedName>
</protein>
<organism evidence="2 3">
    <name type="scientific">Phormidium yuhuli AB48</name>
    <dbReference type="NCBI Taxonomy" id="2940671"/>
    <lineage>
        <taxon>Bacteria</taxon>
        <taxon>Bacillati</taxon>
        <taxon>Cyanobacteriota</taxon>
        <taxon>Cyanophyceae</taxon>
        <taxon>Oscillatoriophycideae</taxon>
        <taxon>Oscillatoriales</taxon>
        <taxon>Oscillatoriaceae</taxon>
        <taxon>Phormidium</taxon>
        <taxon>Phormidium yuhuli</taxon>
    </lineage>
</organism>
<dbReference type="Pfam" id="PF07693">
    <property type="entry name" value="KAP_NTPase"/>
    <property type="match status" value="1"/>
</dbReference>
<feature type="domain" description="KAP NTPase" evidence="1">
    <location>
        <begin position="53"/>
        <end position="206"/>
    </location>
</feature>
<dbReference type="SUPFAM" id="SSF52540">
    <property type="entry name" value="P-loop containing nucleoside triphosphate hydrolases"/>
    <property type="match status" value="1"/>
</dbReference>
<reference evidence="2" key="1">
    <citation type="submission" date="2022-06" db="EMBL/GenBank/DDBJ databases">
        <title>Genome sequence of Phormidium yuhuli AB48 isolated from an industrial photobioreactor environment.</title>
        <authorList>
            <person name="Qiu Y."/>
            <person name="Noonan A.J.C."/>
            <person name="Dofher K."/>
            <person name="Koch M."/>
            <person name="Kieft B."/>
            <person name="Lin X."/>
            <person name="Ziels R.M."/>
            <person name="Hallam S.J."/>
        </authorList>
    </citation>
    <scope>NUCLEOTIDE SEQUENCE</scope>
    <source>
        <strain evidence="2">AB48</strain>
    </source>
</reference>
<name>A0ABY5ANG7_9CYAN</name>
<dbReference type="Gene3D" id="3.40.50.300">
    <property type="entry name" value="P-loop containing nucleotide triphosphate hydrolases"/>
    <property type="match status" value="1"/>
</dbReference>